<proteinExistence type="predicted"/>
<feature type="compositionally biased region" description="Low complexity" evidence="1">
    <location>
        <begin position="32"/>
        <end position="49"/>
    </location>
</feature>
<evidence type="ECO:0000313" key="3">
    <source>
        <dbReference type="Proteomes" id="UP000194360"/>
    </source>
</evidence>
<dbReference type="Proteomes" id="UP000194360">
    <property type="component" value="Unassembled WGS sequence"/>
</dbReference>
<comment type="caution">
    <text evidence="2">The sequence shown here is derived from an EMBL/GenBank/DDBJ whole genome shotgun (WGS) entry which is preliminary data.</text>
</comment>
<name>A0A1Y2MGT8_PSEAH</name>
<dbReference type="AlphaFoldDB" id="A0A1Y2MGT8"/>
<dbReference type="STRING" id="2074.BG845_06798"/>
<evidence type="ECO:0000256" key="1">
    <source>
        <dbReference type="SAM" id="MobiDB-lite"/>
    </source>
</evidence>
<keyword evidence="3" id="KW-1185">Reference proteome</keyword>
<protein>
    <submittedName>
        <fullName evidence="2">Uncharacterized protein</fullName>
    </submittedName>
</protein>
<gene>
    <name evidence="2" type="ORF">BG845_06798</name>
</gene>
<reference evidence="2 3" key="1">
    <citation type="submission" date="2016-09" db="EMBL/GenBank/DDBJ databases">
        <title>Pseudonocardia autotrophica DSM535, a candidate organism with high potential of specific P450 cytochromes.</title>
        <authorList>
            <person name="Grumaz C."/>
            <person name="Vainshtein Y."/>
            <person name="Kirstahler P."/>
            <person name="Sohn K."/>
        </authorList>
    </citation>
    <scope>NUCLEOTIDE SEQUENCE [LARGE SCALE GENOMIC DNA]</scope>
    <source>
        <strain evidence="2 3">DSM 535</strain>
    </source>
</reference>
<evidence type="ECO:0000313" key="2">
    <source>
        <dbReference type="EMBL" id="OSY34504.1"/>
    </source>
</evidence>
<feature type="compositionally biased region" description="Basic and acidic residues" evidence="1">
    <location>
        <begin position="56"/>
        <end position="66"/>
    </location>
</feature>
<accession>A0A1Y2MGT8</accession>
<dbReference type="RefSeq" id="WP_085916813.1">
    <property type="nucleotide sequence ID" value="NZ_AP018920.1"/>
</dbReference>
<feature type="region of interest" description="Disordered" evidence="1">
    <location>
        <begin position="1"/>
        <end position="66"/>
    </location>
</feature>
<sequence>MRTTPPRPSTTDQAPQPANRAERRAARRGRPTDGTATGAAAPRSSGPAPHVKPVHVRTDFAARRTG</sequence>
<organism evidence="2 3">
    <name type="scientific">Pseudonocardia autotrophica</name>
    <name type="common">Amycolata autotrophica</name>
    <name type="synonym">Nocardia autotrophica</name>
    <dbReference type="NCBI Taxonomy" id="2074"/>
    <lineage>
        <taxon>Bacteria</taxon>
        <taxon>Bacillati</taxon>
        <taxon>Actinomycetota</taxon>
        <taxon>Actinomycetes</taxon>
        <taxon>Pseudonocardiales</taxon>
        <taxon>Pseudonocardiaceae</taxon>
        <taxon>Pseudonocardia</taxon>
    </lineage>
</organism>
<dbReference type="EMBL" id="MIGB01000084">
    <property type="protein sequence ID" value="OSY34504.1"/>
    <property type="molecule type" value="Genomic_DNA"/>
</dbReference>